<evidence type="ECO:0000256" key="1">
    <source>
        <dbReference type="ARBA" id="ARBA00022729"/>
    </source>
</evidence>
<dbReference type="EMBL" id="JACHGJ010000003">
    <property type="protein sequence ID" value="MBB6480303.1"/>
    <property type="molecule type" value="Genomic_DNA"/>
</dbReference>
<accession>A0A841R8S8</accession>
<evidence type="ECO:0000259" key="2">
    <source>
        <dbReference type="SMART" id="SM00062"/>
    </source>
</evidence>
<evidence type="ECO:0000313" key="3">
    <source>
        <dbReference type="EMBL" id="MBB6480303.1"/>
    </source>
</evidence>
<dbReference type="SMART" id="SM00062">
    <property type="entry name" value="PBPb"/>
    <property type="match status" value="1"/>
</dbReference>
<gene>
    <name evidence="3" type="ORF">HNR50_001966</name>
</gene>
<dbReference type="PANTHER" id="PTHR35936:SF19">
    <property type="entry name" value="AMINO-ACID-BINDING PROTEIN YXEM-RELATED"/>
    <property type="match status" value="1"/>
</dbReference>
<dbReference type="RefSeq" id="WP_184746427.1">
    <property type="nucleotide sequence ID" value="NZ_JACHGJ010000003.1"/>
</dbReference>
<dbReference type="Proteomes" id="UP000587760">
    <property type="component" value="Unassembled WGS sequence"/>
</dbReference>
<keyword evidence="4" id="KW-1185">Reference proteome</keyword>
<dbReference type="Gene3D" id="3.40.190.10">
    <property type="entry name" value="Periplasmic binding protein-like II"/>
    <property type="match status" value="2"/>
</dbReference>
<reference evidence="3 4" key="1">
    <citation type="submission" date="2020-08" db="EMBL/GenBank/DDBJ databases">
        <title>Genomic Encyclopedia of Type Strains, Phase IV (KMG-IV): sequencing the most valuable type-strain genomes for metagenomic binning, comparative biology and taxonomic classification.</title>
        <authorList>
            <person name="Goeker M."/>
        </authorList>
    </citation>
    <scope>NUCLEOTIDE SEQUENCE [LARGE SCALE GENOMIC DNA]</scope>
    <source>
        <strain evidence="3 4">DSM 2461</strain>
    </source>
</reference>
<dbReference type="AlphaFoldDB" id="A0A841R8S8"/>
<organism evidence="3 4">
    <name type="scientific">Spirochaeta isovalerica</name>
    <dbReference type="NCBI Taxonomy" id="150"/>
    <lineage>
        <taxon>Bacteria</taxon>
        <taxon>Pseudomonadati</taxon>
        <taxon>Spirochaetota</taxon>
        <taxon>Spirochaetia</taxon>
        <taxon>Spirochaetales</taxon>
        <taxon>Spirochaetaceae</taxon>
        <taxon>Spirochaeta</taxon>
    </lineage>
</organism>
<dbReference type="SUPFAM" id="SSF53850">
    <property type="entry name" value="Periplasmic binding protein-like II"/>
    <property type="match status" value="1"/>
</dbReference>
<evidence type="ECO:0000313" key="4">
    <source>
        <dbReference type="Proteomes" id="UP000587760"/>
    </source>
</evidence>
<dbReference type="InterPro" id="IPR001638">
    <property type="entry name" value="Solute-binding_3/MltF_N"/>
</dbReference>
<feature type="domain" description="Solute-binding protein family 3/N-terminal" evidence="2">
    <location>
        <begin position="21"/>
        <end position="240"/>
    </location>
</feature>
<proteinExistence type="predicted"/>
<protein>
    <submittedName>
        <fullName evidence="3">ABC-type amino acid transport substrate-binding protein</fullName>
    </submittedName>
</protein>
<name>A0A841R8S8_9SPIO</name>
<comment type="caution">
    <text evidence="3">The sequence shown here is derived from an EMBL/GenBank/DDBJ whole genome shotgun (WGS) entry which is preliminary data.</text>
</comment>
<keyword evidence="1" id="KW-0732">Signal</keyword>
<dbReference type="PANTHER" id="PTHR35936">
    <property type="entry name" value="MEMBRANE-BOUND LYTIC MUREIN TRANSGLYCOSYLASE F"/>
    <property type="match status" value="1"/>
</dbReference>
<sequence>MRYPIALLFFLFPLIFLYSETFSIGVEEVSYLPFYGIDSSGDFVGIVPDILKAFGKKSGIDFEFKPYPILRLSDNYQAGLLDFRYPDNPDWNSPDCELIYSAPVMVVLDGIIVRNENAGRSIISYKRIGTIRGYTAPSLEVYLKYGDLRLIEVDTYESLVAMIVSGRLEAAYLSLAPAFYTAEEKGFKNLITFDRNLPFDEADHCLSTFEHEDVIDRLDSFLKEERGLIEEIYRSWNVDPPENPDINS</sequence>